<comment type="caution">
    <text evidence="2">The sequence shown here is derived from an EMBL/GenBank/DDBJ whole genome shotgun (WGS) entry which is preliminary data.</text>
</comment>
<reference evidence="2 3" key="1">
    <citation type="submission" date="2024-03" db="EMBL/GenBank/DDBJ databases">
        <title>Bacilli Hybrid Assemblies.</title>
        <authorList>
            <person name="Kovac J."/>
        </authorList>
    </citation>
    <scope>NUCLEOTIDE SEQUENCE [LARGE SCALE GENOMIC DNA]</scope>
    <source>
        <strain evidence="2 3">FSL R7-0666</strain>
    </source>
</reference>
<evidence type="ECO:0000313" key="2">
    <source>
        <dbReference type="EMBL" id="MEN0642172.1"/>
    </source>
</evidence>
<feature type="transmembrane region" description="Helical" evidence="1">
    <location>
        <begin position="12"/>
        <end position="33"/>
    </location>
</feature>
<dbReference type="Proteomes" id="UP001418796">
    <property type="component" value="Unassembled WGS sequence"/>
</dbReference>
<organism evidence="2 3">
    <name type="scientific">Alkalicoccobacillus gibsonii</name>
    <dbReference type="NCBI Taxonomy" id="79881"/>
    <lineage>
        <taxon>Bacteria</taxon>
        <taxon>Bacillati</taxon>
        <taxon>Bacillota</taxon>
        <taxon>Bacilli</taxon>
        <taxon>Bacillales</taxon>
        <taxon>Bacillaceae</taxon>
        <taxon>Alkalicoccobacillus</taxon>
    </lineage>
</organism>
<keyword evidence="1" id="KW-0812">Transmembrane</keyword>
<evidence type="ECO:0000313" key="3">
    <source>
        <dbReference type="Proteomes" id="UP001418796"/>
    </source>
</evidence>
<feature type="transmembrane region" description="Helical" evidence="1">
    <location>
        <begin position="39"/>
        <end position="60"/>
    </location>
</feature>
<dbReference type="EMBL" id="JBCITK010000001">
    <property type="protein sequence ID" value="MEN0642172.1"/>
    <property type="molecule type" value="Genomic_DNA"/>
</dbReference>
<keyword evidence="1" id="KW-1133">Transmembrane helix</keyword>
<gene>
    <name evidence="2" type="ORF">MKY91_03200</name>
</gene>
<name>A0ABU9VE41_9BACI</name>
<dbReference type="RefSeq" id="WP_343129322.1">
    <property type="nucleotide sequence ID" value="NZ_JBCITK010000001.1"/>
</dbReference>
<evidence type="ECO:0008006" key="4">
    <source>
        <dbReference type="Google" id="ProtNLM"/>
    </source>
</evidence>
<evidence type="ECO:0000256" key="1">
    <source>
        <dbReference type="SAM" id="Phobius"/>
    </source>
</evidence>
<keyword evidence="3" id="KW-1185">Reference proteome</keyword>
<accession>A0ABU9VE41</accession>
<proteinExistence type="predicted"/>
<sequence length="61" mass="6809">MSSVLNFMSTFYFALFFGAFTTAGRMGLGLALVDAGSNWYLIMIEFVITSLISALIFFFVF</sequence>
<protein>
    <recommendedName>
        <fullName evidence="4">Fluoride ion transporter CrcB</fullName>
    </recommendedName>
</protein>
<keyword evidence="1" id="KW-0472">Membrane</keyword>